<dbReference type="SUPFAM" id="SSF57903">
    <property type="entry name" value="FYVE/PHD zinc finger"/>
    <property type="match status" value="1"/>
</dbReference>
<dbReference type="InterPro" id="IPR011011">
    <property type="entry name" value="Znf_FYVE_PHD"/>
</dbReference>
<name>A0A6G0WYT9_9STRA</name>
<evidence type="ECO:0000256" key="2">
    <source>
        <dbReference type="ARBA" id="ARBA00022771"/>
    </source>
</evidence>
<dbReference type="Gene3D" id="3.30.40.10">
    <property type="entry name" value="Zinc/RING finger domain, C3HC4 (zinc finger)"/>
    <property type="match status" value="1"/>
</dbReference>
<evidence type="ECO:0000256" key="4">
    <source>
        <dbReference type="PROSITE-ProRule" id="PRU00091"/>
    </source>
</evidence>
<keyword evidence="1" id="KW-0479">Metal-binding</keyword>
<keyword evidence="8" id="KW-1185">Reference proteome</keyword>
<dbReference type="VEuPathDB" id="FungiDB:AeMF1_003704"/>
<evidence type="ECO:0000259" key="6">
    <source>
        <dbReference type="PROSITE" id="PS50848"/>
    </source>
</evidence>
<evidence type="ECO:0008006" key="9">
    <source>
        <dbReference type="Google" id="ProtNLM"/>
    </source>
</evidence>
<dbReference type="PROSITE" id="PS50178">
    <property type="entry name" value="ZF_FYVE"/>
    <property type="match status" value="1"/>
</dbReference>
<dbReference type="InterPro" id="IPR000306">
    <property type="entry name" value="Znf_FYVE"/>
</dbReference>
<dbReference type="InterPro" id="IPR052727">
    <property type="entry name" value="Rab4/Rab5_effector"/>
</dbReference>
<evidence type="ECO:0000256" key="3">
    <source>
        <dbReference type="ARBA" id="ARBA00022833"/>
    </source>
</evidence>
<dbReference type="Proteomes" id="UP000481153">
    <property type="component" value="Unassembled WGS sequence"/>
</dbReference>
<dbReference type="AlphaFoldDB" id="A0A6G0WYT9"/>
<keyword evidence="3" id="KW-0862">Zinc</keyword>
<dbReference type="InterPro" id="IPR017455">
    <property type="entry name" value="Znf_FYVE-rel"/>
</dbReference>
<feature type="domain" description="START" evidence="6">
    <location>
        <begin position="147"/>
        <end position="234"/>
    </location>
</feature>
<feature type="domain" description="FYVE-type" evidence="5">
    <location>
        <begin position="272"/>
        <end position="327"/>
    </location>
</feature>
<dbReference type="PROSITE" id="PS50848">
    <property type="entry name" value="START"/>
    <property type="match status" value="1"/>
</dbReference>
<reference evidence="7 8" key="1">
    <citation type="submission" date="2019-07" db="EMBL/GenBank/DDBJ databases">
        <title>Genomics analysis of Aphanomyces spp. identifies a new class of oomycete effector associated with host adaptation.</title>
        <authorList>
            <person name="Gaulin E."/>
        </authorList>
    </citation>
    <scope>NUCLEOTIDE SEQUENCE [LARGE SCALE GENOMIC DNA]</scope>
    <source>
        <strain evidence="7 8">ATCC 201684</strain>
    </source>
</reference>
<comment type="caution">
    <text evidence="7">The sequence shown here is derived from an EMBL/GenBank/DDBJ whole genome shotgun (WGS) entry which is preliminary data.</text>
</comment>
<accession>A0A6G0WYT9</accession>
<evidence type="ECO:0000313" key="8">
    <source>
        <dbReference type="Proteomes" id="UP000481153"/>
    </source>
</evidence>
<dbReference type="GO" id="GO:0008289">
    <property type="term" value="F:lipid binding"/>
    <property type="evidence" value="ECO:0007669"/>
    <property type="project" value="InterPro"/>
</dbReference>
<dbReference type="GO" id="GO:0008270">
    <property type="term" value="F:zinc ion binding"/>
    <property type="evidence" value="ECO:0007669"/>
    <property type="project" value="UniProtKB-KW"/>
</dbReference>
<keyword evidence="2 4" id="KW-0863">Zinc-finger</keyword>
<dbReference type="InterPro" id="IPR013083">
    <property type="entry name" value="Znf_RING/FYVE/PHD"/>
</dbReference>
<dbReference type="PANTHER" id="PTHR13510:SF44">
    <property type="entry name" value="RABENOSYN-5"/>
    <property type="match status" value="1"/>
</dbReference>
<dbReference type="CDD" id="cd00065">
    <property type="entry name" value="FYVE_like_SF"/>
    <property type="match status" value="1"/>
</dbReference>
<dbReference type="InterPro" id="IPR023393">
    <property type="entry name" value="START-like_dom_sf"/>
</dbReference>
<dbReference type="SUPFAM" id="SSF55961">
    <property type="entry name" value="Bet v1-like"/>
    <property type="match status" value="1"/>
</dbReference>
<sequence length="536" mass="60821">MGSRKHYPLPSSFFSCPKLSPSEEAQFVSLAKESLQQFIDMGLEPMEYSWTSQGEQNGVRLYEGPPDPRHKHVVPYRGVTTIHGTIHEVAMLRAFETRELCLRHVHRNAKASNLLDIMPLYSFVERTSESPLQQIYVNWCAITSPLPIVKDRDFLFLESQDEFTLEDGRNGWAYCQHSIALASCPPQTLSGLSLVRGSIYHSGCIFIESADTPGVLEVLSHYTVDIKGNLPMWLRRHSMHRFITQTGLLNQHIHEMRLGSMPLKTLVECEPVGRSKCCSLCTRSFGLWSAKNCQRCGQVVCQKCSQRWRVGVGSSVQICIDCSNQVRDHSEWQMAATSLINRRSHAKGRSSPPSLRHGTRSYLTPRMSCVTQTMDMRRYIDEEARVREARKERARQAMYSQLTPGMDRFIALDTIRTMDDDPLASELTERSSSSTTNEKSKFDLGYLDEHLQSQGNGIHPSVEEVEVKTIVLSEVGPIRAFNEAMASELRSSLSSLNTDVSEQQYVKMEVMYPHAEPSASFTRLLHLLAQQQEHEM</sequence>
<dbReference type="Gene3D" id="3.30.530.20">
    <property type="match status" value="1"/>
</dbReference>
<dbReference type="PROSITE" id="PS51257">
    <property type="entry name" value="PROKAR_LIPOPROTEIN"/>
    <property type="match status" value="1"/>
</dbReference>
<dbReference type="EMBL" id="VJMJ01000129">
    <property type="protein sequence ID" value="KAF0732725.1"/>
    <property type="molecule type" value="Genomic_DNA"/>
</dbReference>
<evidence type="ECO:0000313" key="7">
    <source>
        <dbReference type="EMBL" id="KAF0732725.1"/>
    </source>
</evidence>
<organism evidence="7 8">
    <name type="scientific">Aphanomyces euteiches</name>
    <dbReference type="NCBI Taxonomy" id="100861"/>
    <lineage>
        <taxon>Eukaryota</taxon>
        <taxon>Sar</taxon>
        <taxon>Stramenopiles</taxon>
        <taxon>Oomycota</taxon>
        <taxon>Saprolegniomycetes</taxon>
        <taxon>Saprolegniales</taxon>
        <taxon>Verrucalvaceae</taxon>
        <taxon>Aphanomyces</taxon>
    </lineage>
</organism>
<gene>
    <name evidence="7" type="ORF">Ae201684_010256</name>
</gene>
<protein>
    <recommendedName>
        <fullName evidence="9">FYVE-type domain-containing protein</fullName>
    </recommendedName>
</protein>
<evidence type="ECO:0000259" key="5">
    <source>
        <dbReference type="PROSITE" id="PS50178"/>
    </source>
</evidence>
<dbReference type="PANTHER" id="PTHR13510">
    <property type="entry name" value="FYVE-FINGER-CONTAINING RAB5 EFFECTOR PROTEIN RABENOSYN-5-RELATED"/>
    <property type="match status" value="1"/>
</dbReference>
<evidence type="ECO:0000256" key="1">
    <source>
        <dbReference type="ARBA" id="ARBA00022723"/>
    </source>
</evidence>
<dbReference type="InterPro" id="IPR002913">
    <property type="entry name" value="START_lipid-bd_dom"/>
</dbReference>
<dbReference type="SMART" id="SM00064">
    <property type="entry name" value="FYVE"/>
    <property type="match status" value="1"/>
</dbReference>
<proteinExistence type="predicted"/>